<dbReference type="PANTHER" id="PTHR14326">
    <property type="entry name" value="TARGETING PROTEIN FOR XKLP2"/>
    <property type="match status" value="1"/>
</dbReference>
<dbReference type="PANTHER" id="PTHR14326:SF58">
    <property type="entry name" value="TPX2 (TARGETING PROTEIN FOR XKLP2) PROTEIN FAMILY"/>
    <property type="match status" value="1"/>
</dbReference>
<reference evidence="8 9" key="1">
    <citation type="submission" date="2019-09" db="EMBL/GenBank/DDBJ databases">
        <title>A chromosome-level genome assembly of the Chinese tupelo Nyssa sinensis.</title>
        <authorList>
            <person name="Yang X."/>
            <person name="Kang M."/>
            <person name="Yang Y."/>
            <person name="Xiong H."/>
            <person name="Wang M."/>
            <person name="Zhang Z."/>
            <person name="Wang Z."/>
            <person name="Wu H."/>
            <person name="Ma T."/>
            <person name="Liu J."/>
            <person name="Xi Z."/>
        </authorList>
    </citation>
    <scope>NUCLEOTIDE SEQUENCE [LARGE SCALE GENOMIC DNA]</scope>
    <source>
        <strain evidence="8">J267</strain>
        <tissue evidence="8">Leaf</tissue>
    </source>
</reference>
<feature type="compositionally biased region" description="Polar residues" evidence="6">
    <location>
        <begin position="47"/>
        <end position="92"/>
    </location>
</feature>
<feature type="domain" description="TPX2 C-terminal" evidence="7">
    <location>
        <begin position="450"/>
        <end position="525"/>
    </location>
</feature>
<name>A0A5J5AH83_9ASTE</name>
<dbReference type="GO" id="GO:0060236">
    <property type="term" value="P:regulation of mitotic spindle organization"/>
    <property type="evidence" value="ECO:0007669"/>
    <property type="project" value="InterPro"/>
</dbReference>
<feature type="compositionally biased region" description="Low complexity" evidence="6">
    <location>
        <begin position="335"/>
        <end position="352"/>
    </location>
</feature>
<sequence length="554" mass="63094">MFQERLIQIYQNSISLLSLSLLTLSLTHLRLTSLFSAGDFPMELKSKNTGSVTPSKDPQLNRSKVSETSKFSENFDPNVTSPGLKISNSPSIKSAIKPQKPVSKNPNPITSPGKKIRDRKFVVAKKNSTKEKANTSTVTCKCKDKVGGNSEKCLCVAYESLRASQEEFFKNPGSIDDRYELEQLMNSERAETAIDEEGEKKNMIQNPEIANEYEGKKPEELDCFATNNCDSDQMESSGVVGSSTIKRRRDKMLEEARESVPETGSGRVMHLVKAFERILSIPKAKDPDQKDQIESEDTKAAMKWALPGLQPKVPETQVSSSSFCPSDFFLTSESLGLSSSSDSSQGSISSRTSGGGRRSRRNSFESSGTFGGRHWKTKQLKVTCQKPFKLRTEQRGRCKEEEFTKKGQQMMMEEEKQRIPIAQGLPWTTDEPECLVKPPVKESTRPIDLKLHSDMRAMERAEFDHQVAEKMSLIEQYRMEREQEQKLAEEEEIRRLRKELVPRAQPMPYFDRPFIPRRSMRHPTKPKEPKFHMPPQHKKIKYFMSWNDMCAHNQ</sequence>
<keyword evidence="5" id="KW-0206">Cytoskeleton</keyword>
<evidence type="ECO:0000256" key="2">
    <source>
        <dbReference type="ARBA" id="ARBA00005885"/>
    </source>
</evidence>
<evidence type="ECO:0000256" key="6">
    <source>
        <dbReference type="SAM" id="MobiDB-lite"/>
    </source>
</evidence>
<keyword evidence="4" id="KW-0493">Microtubule</keyword>
<evidence type="ECO:0000313" key="8">
    <source>
        <dbReference type="EMBL" id="KAA8530425.1"/>
    </source>
</evidence>
<dbReference type="GO" id="GO:0090307">
    <property type="term" value="P:mitotic spindle assembly"/>
    <property type="evidence" value="ECO:0007669"/>
    <property type="project" value="TreeGrafter"/>
</dbReference>
<dbReference type="GO" id="GO:0005819">
    <property type="term" value="C:spindle"/>
    <property type="evidence" value="ECO:0007669"/>
    <property type="project" value="InterPro"/>
</dbReference>
<gene>
    <name evidence="8" type="ORF">F0562_005134</name>
</gene>
<evidence type="ECO:0000256" key="3">
    <source>
        <dbReference type="ARBA" id="ARBA00022490"/>
    </source>
</evidence>
<keyword evidence="9" id="KW-1185">Reference proteome</keyword>
<comment type="similarity">
    <text evidence="2">Belongs to the TPX2 family.</text>
</comment>
<organism evidence="8 9">
    <name type="scientific">Nyssa sinensis</name>
    <dbReference type="NCBI Taxonomy" id="561372"/>
    <lineage>
        <taxon>Eukaryota</taxon>
        <taxon>Viridiplantae</taxon>
        <taxon>Streptophyta</taxon>
        <taxon>Embryophyta</taxon>
        <taxon>Tracheophyta</taxon>
        <taxon>Spermatophyta</taxon>
        <taxon>Magnoliopsida</taxon>
        <taxon>eudicotyledons</taxon>
        <taxon>Gunneridae</taxon>
        <taxon>Pentapetalae</taxon>
        <taxon>asterids</taxon>
        <taxon>Cornales</taxon>
        <taxon>Nyssaceae</taxon>
        <taxon>Nyssa</taxon>
    </lineage>
</organism>
<dbReference type="EMBL" id="CM018043">
    <property type="protein sequence ID" value="KAA8530425.1"/>
    <property type="molecule type" value="Genomic_DNA"/>
</dbReference>
<keyword evidence="3" id="KW-0963">Cytoplasm</keyword>
<protein>
    <recommendedName>
        <fullName evidence="7">TPX2 C-terminal domain-containing protein</fullName>
    </recommendedName>
</protein>
<comment type="subcellular location">
    <subcellularLocation>
        <location evidence="1">Cytoplasm</location>
        <location evidence="1">Cytoskeleton</location>
    </subcellularLocation>
</comment>
<dbReference type="GO" id="GO:0030295">
    <property type="term" value="F:protein kinase activator activity"/>
    <property type="evidence" value="ECO:0007669"/>
    <property type="project" value="TreeGrafter"/>
</dbReference>
<feature type="region of interest" description="Disordered" evidence="6">
    <location>
        <begin position="335"/>
        <end position="372"/>
    </location>
</feature>
<evidence type="ECO:0000256" key="4">
    <source>
        <dbReference type="ARBA" id="ARBA00022701"/>
    </source>
</evidence>
<accession>A0A5J5AH83</accession>
<dbReference type="OrthoDB" id="7677582at2759"/>
<evidence type="ECO:0000259" key="7">
    <source>
        <dbReference type="Pfam" id="PF06886"/>
    </source>
</evidence>
<dbReference type="GO" id="GO:0005880">
    <property type="term" value="C:nuclear microtubule"/>
    <property type="evidence" value="ECO:0007669"/>
    <property type="project" value="TreeGrafter"/>
</dbReference>
<feature type="region of interest" description="Disordered" evidence="6">
    <location>
        <begin position="511"/>
        <end position="534"/>
    </location>
</feature>
<dbReference type="AlphaFoldDB" id="A0A5J5AH83"/>
<dbReference type="InterPro" id="IPR027329">
    <property type="entry name" value="TPX2_C"/>
</dbReference>
<dbReference type="Pfam" id="PF06886">
    <property type="entry name" value="TPX2"/>
    <property type="match status" value="1"/>
</dbReference>
<evidence type="ECO:0000256" key="5">
    <source>
        <dbReference type="ARBA" id="ARBA00023212"/>
    </source>
</evidence>
<proteinExistence type="inferred from homology"/>
<dbReference type="Proteomes" id="UP000325577">
    <property type="component" value="Linkage Group LG2"/>
</dbReference>
<evidence type="ECO:0000256" key="1">
    <source>
        <dbReference type="ARBA" id="ARBA00004245"/>
    </source>
</evidence>
<feature type="region of interest" description="Disordered" evidence="6">
    <location>
        <begin position="46"/>
        <end position="115"/>
    </location>
</feature>
<evidence type="ECO:0000313" key="9">
    <source>
        <dbReference type="Proteomes" id="UP000325577"/>
    </source>
</evidence>
<dbReference type="GO" id="GO:0008017">
    <property type="term" value="F:microtubule binding"/>
    <property type="evidence" value="ECO:0007669"/>
    <property type="project" value="TreeGrafter"/>
</dbReference>
<dbReference type="InterPro" id="IPR009675">
    <property type="entry name" value="TPX2_fam"/>
</dbReference>